<reference evidence="5 6" key="1">
    <citation type="journal article" date="2005" name="Nature">
        <title>Genome sequencing and analysis of Aspergillus oryzae.</title>
        <authorList>
            <person name="Machida M."/>
            <person name="Asai K."/>
            <person name="Sano M."/>
            <person name="Tanaka T."/>
            <person name="Kumagai T."/>
            <person name="Terai G."/>
            <person name="Kusumoto K."/>
            <person name="Arima T."/>
            <person name="Akita O."/>
            <person name="Kashiwagi Y."/>
            <person name="Abe K."/>
            <person name="Gomi K."/>
            <person name="Horiuchi H."/>
            <person name="Kitamoto K."/>
            <person name="Kobayashi T."/>
            <person name="Takeuchi M."/>
            <person name="Denning D.W."/>
            <person name="Galagan J.E."/>
            <person name="Nierman W.C."/>
            <person name="Yu J."/>
            <person name="Archer D.B."/>
            <person name="Bennett J.W."/>
            <person name="Bhatnagar D."/>
            <person name="Cleveland T.E."/>
            <person name="Fedorova N.D."/>
            <person name="Gotoh O."/>
            <person name="Horikawa H."/>
            <person name="Hosoyama A."/>
            <person name="Ichinomiya M."/>
            <person name="Igarashi R."/>
            <person name="Iwashita K."/>
            <person name="Juvvadi P.R."/>
            <person name="Kato M."/>
            <person name="Kato Y."/>
            <person name="Kin T."/>
            <person name="Kokubun A."/>
            <person name="Maeda H."/>
            <person name="Maeyama N."/>
            <person name="Maruyama J."/>
            <person name="Nagasaki H."/>
            <person name="Nakajima T."/>
            <person name="Oda K."/>
            <person name="Okada K."/>
            <person name="Paulsen I."/>
            <person name="Sakamoto K."/>
            <person name="Sawano T."/>
            <person name="Takahashi M."/>
            <person name="Takase K."/>
            <person name="Terabayashi Y."/>
            <person name="Wortman J."/>
            <person name="Yamada O."/>
            <person name="Yamagata Y."/>
            <person name="Anazawa H."/>
            <person name="Hata Y."/>
            <person name="Koide Y."/>
            <person name="Komori T."/>
            <person name="Koyama Y."/>
            <person name="Minetoki T."/>
            <person name="Suharnan S."/>
            <person name="Tanaka A."/>
            <person name="Isono K."/>
            <person name="Kuhara S."/>
            <person name="Ogasawara N."/>
            <person name="Kikuchi H."/>
        </authorList>
    </citation>
    <scope>NUCLEOTIDE SEQUENCE [LARGE SCALE GENOMIC DNA]</scope>
    <source>
        <strain evidence="6">ATCC 42149 / RIB 40</strain>
    </source>
</reference>
<dbReference type="STRING" id="510516.Q2UKG8"/>
<evidence type="ECO:0000256" key="2">
    <source>
        <dbReference type="ARBA" id="ARBA00023315"/>
    </source>
</evidence>
<feature type="domain" description="N-acetyltransferase" evidence="4">
    <location>
        <begin position="2"/>
        <end position="156"/>
    </location>
</feature>
<dbReference type="Gene3D" id="3.40.630.30">
    <property type="match status" value="1"/>
</dbReference>
<dbReference type="AlphaFoldDB" id="Q2UKG8"/>
<proteinExistence type="predicted"/>
<dbReference type="FunFam" id="3.40.630.30:FF:000058">
    <property type="entry name" value="N-acetyltransferase (Nat5)"/>
    <property type="match status" value="1"/>
</dbReference>
<feature type="region of interest" description="Disordered" evidence="3">
    <location>
        <begin position="154"/>
        <end position="173"/>
    </location>
</feature>
<dbReference type="HOGENOM" id="CLU_013985_7_1_1"/>
<sequence>MSSIRRMSPTDLLSLNLTNLDPLTENYDLGFYLNYLMRWPSLFSSVQDRREGIVGYIMGKTEEQHPSMRHSEHYTPWHGHITVLTVAPAWRRLGHARRLTERLERGSDINDAWFVDLYSVFRRVVNYYSDDPTGMSDSGEDAFDMRKPCSRDKNLQHVRENGEDFLVSPEDVS</sequence>
<protein>
    <submittedName>
        <fullName evidence="5">DNA, SC003</fullName>
    </submittedName>
</protein>
<organism evidence="5 6">
    <name type="scientific">Aspergillus oryzae (strain ATCC 42149 / RIB 40)</name>
    <name type="common">Yellow koji mold</name>
    <dbReference type="NCBI Taxonomy" id="510516"/>
    <lineage>
        <taxon>Eukaryota</taxon>
        <taxon>Fungi</taxon>
        <taxon>Dikarya</taxon>
        <taxon>Ascomycota</taxon>
        <taxon>Pezizomycotina</taxon>
        <taxon>Eurotiomycetes</taxon>
        <taxon>Eurotiomycetidae</taxon>
        <taxon>Eurotiales</taxon>
        <taxon>Aspergillaceae</taxon>
        <taxon>Aspergillus</taxon>
        <taxon>Aspergillus subgen. Circumdati</taxon>
    </lineage>
</organism>
<dbReference type="CDD" id="cd04301">
    <property type="entry name" value="NAT_SF"/>
    <property type="match status" value="1"/>
</dbReference>
<evidence type="ECO:0000259" key="4">
    <source>
        <dbReference type="PROSITE" id="PS51186"/>
    </source>
</evidence>
<accession>Q2UKG8</accession>
<evidence type="ECO:0000313" key="6">
    <source>
        <dbReference type="Proteomes" id="UP000006564"/>
    </source>
</evidence>
<evidence type="ECO:0000313" key="5">
    <source>
        <dbReference type="EMBL" id="BAE57947.1"/>
    </source>
</evidence>
<dbReference type="RefSeq" id="XP_023090104.1">
    <property type="nucleotide sequence ID" value="XM_023235046.1"/>
</dbReference>
<name>Q2UKG8_ASPOR</name>
<keyword evidence="6" id="KW-1185">Reference proteome</keyword>
<dbReference type="GO" id="GO:0004596">
    <property type="term" value="F:protein-N-terminal amino-acid acetyltransferase activity"/>
    <property type="evidence" value="ECO:0007669"/>
    <property type="project" value="TreeGrafter"/>
</dbReference>
<dbReference type="GO" id="GO:0031416">
    <property type="term" value="C:NatB complex"/>
    <property type="evidence" value="ECO:0007669"/>
    <property type="project" value="TreeGrafter"/>
</dbReference>
<gene>
    <name evidence="5" type="ORF">AO090003000814</name>
</gene>
<dbReference type="EMBL" id="AP007155">
    <property type="protein sequence ID" value="BAE57947.1"/>
    <property type="molecule type" value="Genomic_DNA"/>
</dbReference>
<dbReference type="Pfam" id="PF00583">
    <property type="entry name" value="Acetyltransf_1"/>
    <property type="match status" value="1"/>
</dbReference>
<dbReference type="InterPro" id="IPR016181">
    <property type="entry name" value="Acyl_CoA_acyltransferase"/>
</dbReference>
<dbReference type="InterPro" id="IPR000182">
    <property type="entry name" value="GNAT_dom"/>
</dbReference>
<evidence type="ECO:0000256" key="3">
    <source>
        <dbReference type="SAM" id="MobiDB-lite"/>
    </source>
</evidence>
<dbReference type="EMBL" id="BA000050">
    <property type="protein sequence ID" value="BAE57947.1"/>
    <property type="molecule type" value="Genomic_DNA"/>
</dbReference>
<dbReference type="InterPro" id="IPR051646">
    <property type="entry name" value="NatB_acetyltransferase_subunit"/>
</dbReference>
<keyword evidence="2" id="KW-0012">Acyltransferase</keyword>
<evidence type="ECO:0000256" key="1">
    <source>
        <dbReference type="ARBA" id="ARBA00022679"/>
    </source>
</evidence>
<dbReference type="OMA" id="EQHPSMR"/>
<keyword evidence="1" id="KW-0808">Transferase</keyword>
<dbReference type="PANTHER" id="PTHR45910">
    <property type="entry name" value="N-ALPHA-ACETYLTRANSFERASE 20"/>
    <property type="match status" value="1"/>
</dbReference>
<dbReference type="PANTHER" id="PTHR45910:SF1">
    <property type="entry name" value="N-ALPHA-ACETYLTRANSFERASE 20"/>
    <property type="match status" value="1"/>
</dbReference>
<dbReference type="PROSITE" id="PS51186">
    <property type="entry name" value="GNAT"/>
    <property type="match status" value="1"/>
</dbReference>
<dbReference type="GeneID" id="5991932"/>
<dbReference type="Proteomes" id="UP000006564">
    <property type="component" value="Chromosome 2"/>
</dbReference>
<dbReference type="SUPFAM" id="SSF55729">
    <property type="entry name" value="Acyl-CoA N-acyltransferases (Nat)"/>
    <property type="match status" value="1"/>
</dbReference>
<dbReference type="KEGG" id="aor:AO090003000814"/>